<reference evidence="5 6" key="1">
    <citation type="journal article" date="2008" name="Nature">
        <title>The genome of the model beetle and pest Tribolium castaneum.</title>
        <authorList>
            <consortium name="Tribolium Genome Sequencing Consortium"/>
            <person name="Richards S."/>
            <person name="Gibbs R.A."/>
            <person name="Weinstock G.M."/>
            <person name="Brown S.J."/>
            <person name="Denell R."/>
            <person name="Beeman R.W."/>
            <person name="Gibbs R."/>
            <person name="Beeman R.W."/>
            <person name="Brown S.J."/>
            <person name="Bucher G."/>
            <person name="Friedrich M."/>
            <person name="Grimmelikhuijzen C.J."/>
            <person name="Klingler M."/>
            <person name="Lorenzen M."/>
            <person name="Richards S."/>
            <person name="Roth S."/>
            <person name="Schroder R."/>
            <person name="Tautz D."/>
            <person name="Zdobnov E.M."/>
            <person name="Muzny D."/>
            <person name="Gibbs R.A."/>
            <person name="Weinstock G.M."/>
            <person name="Attaway T."/>
            <person name="Bell S."/>
            <person name="Buhay C.J."/>
            <person name="Chandrabose M.N."/>
            <person name="Chavez D."/>
            <person name="Clerk-Blankenburg K.P."/>
            <person name="Cree A."/>
            <person name="Dao M."/>
            <person name="Davis C."/>
            <person name="Chacko J."/>
            <person name="Dinh H."/>
            <person name="Dugan-Rocha S."/>
            <person name="Fowler G."/>
            <person name="Garner T.T."/>
            <person name="Garnes J."/>
            <person name="Gnirke A."/>
            <person name="Hawes A."/>
            <person name="Hernandez J."/>
            <person name="Hines S."/>
            <person name="Holder M."/>
            <person name="Hume J."/>
            <person name="Jhangiani S.N."/>
            <person name="Joshi V."/>
            <person name="Khan Z.M."/>
            <person name="Jackson L."/>
            <person name="Kovar C."/>
            <person name="Kowis A."/>
            <person name="Lee S."/>
            <person name="Lewis L.R."/>
            <person name="Margolis J."/>
            <person name="Morgan M."/>
            <person name="Nazareth L.V."/>
            <person name="Nguyen N."/>
            <person name="Okwuonu G."/>
            <person name="Parker D."/>
            <person name="Richards S."/>
            <person name="Ruiz S.J."/>
            <person name="Santibanez J."/>
            <person name="Savard J."/>
            <person name="Scherer S.E."/>
            <person name="Schneider B."/>
            <person name="Sodergren E."/>
            <person name="Tautz D."/>
            <person name="Vattahil S."/>
            <person name="Villasana D."/>
            <person name="White C.S."/>
            <person name="Wright R."/>
            <person name="Park Y."/>
            <person name="Beeman R.W."/>
            <person name="Lord J."/>
            <person name="Oppert B."/>
            <person name="Lorenzen M."/>
            <person name="Brown S."/>
            <person name="Wang L."/>
            <person name="Savard J."/>
            <person name="Tautz D."/>
            <person name="Richards S."/>
            <person name="Weinstock G."/>
            <person name="Gibbs R.A."/>
            <person name="Liu Y."/>
            <person name="Worley K."/>
            <person name="Weinstock G."/>
            <person name="Elsik C.G."/>
            <person name="Reese J.T."/>
            <person name="Elhaik E."/>
            <person name="Landan G."/>
            <person name="Graur D."/>
            <person name="Arensburger P."/>
            <person name="Atkinson P."/>
            <person name="Beeman R.W."/>
            <person name="Beidler J."/>
            <person name="Brown S.J."/>
            <person name="Demuth J.P."/>
            <person name="Drury D.W."/>
            <person name="Du Y.Z."/>
            <person name="Fujiwara H."/>
            <person name="Lorenzen M."/>
            <person name="Maselli V."/>
            <person name="Osanai M."/>
            <person name="Park Y."/>
            <person name="Robertson H.M."/>
            <person name="Tu Z."/>
            <person name="Wang J.J."/>
            <person name="Wang S."/>
            <person name="Richards S."/>
            <person name="Song H."/>
            <person name="Zhang L."/>
            <person name="Sodergren E."/>
            <person name="Werner D."/>
            <person name="Stanke M."/>
            <person name="Morgenstern B."/>
            <person name="Solovyev V."/>
            <person name="Kosarev P."/>
            <person name="Brown G."/>
            <person name="Chen H.C."/>
            <person name="Ermolaeva O."/>
            <person name="Hlavina W."/>
            <person name="Kapustin Y."/>
            <person name="Kiryutin B."/>
            <person name="Kitts P."/>
            <person name="Maglott D."/>
            <person name="Pruitt K."/>
            <person name="Sapojnikov V."/>
            <person name="Souvorov A."/>
            <person name="Mackey A.J."/>
            <person name="Waterhouse R.M."/>
            <person name="Wyder S."/>
            <person name="Zdobnov E.M."/>
            <person name="Zdobnov E.M."/>
            <person name="Wyder S."/>
            <person name="Kriventseva E.V."/>
            <person name="Kadowaki T."/>
            <person name="Bork P."/>
            <person name="Aranda M."/>
            <person name="Bao R."/>
            <person name="Beermann A."/>
            <person name="Berns N."/>
            <person name="Bolognesi R."/>
            <person name="Bonneton F."/>
            <person name="Bopp D."/>
            <person name="Brown S.J."/>
            <person name="Bucher G."/>
            <person name="Butts T."/>
            <person name="Chaumot A."/>
            <person name="Denell R.E."/>
            <person name="Ferrier D.E."/>
            <person name="Friedrich M."/>
            <person name="Gordon C.M."/>
            <person name="Jindra M."/>
            <person name="Klingler M."/>
            <person name="Lan Q."/>
            <person name="Lattorff H.M."/>
            <person name="Laudet V."/>
            <person name="von Levetsow C."/>
            <person name="Liu Z."/>
            <person name="Lutz R."/>
            <person name="Lynch J.A."/>
            <person name="da Fonseca R.N."/>
            <person name="Posnien N."/>
            <person name="Reuter R."/>
            <person name="Roth S."/>
            <person name="Savard J."/>
            <person name="Schinko J.B."/>
            <person name="Schmitt C."/>
            <person name="Schoppmeier M."/>
            <person name="Schroder R."/>
            <person name="Shippy T.D."/>
            <person name="Simonnet F."/>
            <person name="Marques-Souza H."/>
            <person name="Tautz D."/>
            <person name="Tomoyasu Y."/>
            <person name="Trauner J."/>
            <person name="Van der Zee M."/>
            <person name="Vervoort M."/>
            <person name="Wittkopp N."/>
            <person name="Wimmer E.A."/>
            <person name="Yang X."/>
            <person name="Jones A.K."/>
            <person name="Sattelle D.B."/>
            <person name="Ebert P.R."/>
            <person name="Nelson D."/>
            <person name="Scott J.G."/>
            <person name="Beeman R.W."/>
            <person name="Muthukrishnan S."/>
            <person name="Kramer K.J."/>
            <person name="Arakane Y."/>
            <person name="Beeman R.W."/>
            <person name="Zhu Q."/>
            <person name="Hogenkamp D."/>
            <person name="Dixit R."/>
            <person name="Oppert B."/>
            <person name="Jiang H."/>
            <person name="Zou Z."/>
            <person name="Marshall J."/>
            <person name="Elpidina E."/>
            <person name="Vinokurov K."/>
            <person name="Oppert C."/>
            <person name="Zou Z."/>
            <person name="Evans J."/>
            <person name="Lu Z."/>
            <person name="Zhao P."/>
            <person name="Sumathipala N."/>
            <person name="Altincicek B."/>
            <person name="Vilcinskas A."/>
            <person name="Williams M."/>
            <person name="Hultmark D."/>
            <person name="Hetru C."/>
            <person name="Jiang H."/>
            <person name="Grimmelikhuijzen C.J."/>
            <person name="Hauser F."/>
            <person name="Cazzamali G."/>
            <person name="Williamson M."/>
            <person name="Park Y."/>
            <person name="Li B."/>
            <person name="Tanaka Y."/>
            <person name="Predel R."/>
            <person name="Neupert S."/>
            <person name="Schachtner J."/>
            <person name="Verleyen P."/>
            <person name="Raible F."/>
            <person name="Bork P."/>
            <person name="Friedrich M."/>
            <person name="Walden K.K."/>
            <person name="Robertson H.M."/>
            <person name="Angeli S."/>
            <person name="Foret S."/>
            <person name="Bucher G."/>
            <person name="Schuetz S."/>
            <person name="Maleszka R."/>
            <person name="Wimmer E.A."/>
            <person name="Beeman R.W."/>
            <person name="Lorenzen M."/>
            <person name="Tomoyasu Y."/>
            <person name="Miller S.C."/>
            <person name="Grossmann D."/>
            <person name="Bucher G."/>
        </authorList>
    </citation>
    <scope>NUCLEOTIDE SEQUENCE [LARGE SCALE GENOMIC DNA]</scope>
    <source>
        <strain evidence="5 6">Georgia GA2</strain>
    </source>
</reference>
<dbReference type="FunFam" id="3.40.50.2000:FF:000144">
    <property type="entry name" value="UDP-glucuronosyltransferase"/>
    <property type="match status" value="1"/>
</dbReference>
<reference evidence="5 6" key="2">
    <citation type="journal article" date="2010" name="Nucleic Acids Res.">
        <title>BeetleBase in 2010: revisions to provide comprehensive genomic information for Tribolium castaneum.</title>
        <authorList>
            <person name="Kim H.S."/>
            <person name="Murphy T."/>
            <person name="Xia J."/>
            <person name="Caragea D."/>
            <person name="Park Y."/>
            <person name="Beeman R.W."/>
            <person name="Lorenzen M.D."/>
            <person name="Butcher S."/>
            <person name="Manak J.R."/>
            <person name="Brown S.J."/>
        </authorList>
    </citation>
    <scope>GENOME REANNOTATION</scope>
    <source>
        <strain evidence="5 6">Georgia GA2</strain>
    </source>
</reference>
<proteinExistence type="inferred from homology"/>
<keyword evidence="2" id="KW-0328">Glycosyltransferase</keyword>
<dbReference type="Proteomes" id="UP000007266">
    <property type="component" value="Linkage group 4"/>
</dbReference>
<dbReference type="InterPro" id="IPR050271">
    <property type="entry name" value="UDP-glycosyltransferase"/>
</dbReference>
<accession>A0A139WJ15</accession>
<gene>
    <name evidence="5" type="primary">AUGUSTUS-3.0.2_32762</name>
    <name evidence="5" type="ORF">TcasGA2_TC032762</name>
</gene>
<keyword evidence="6" id="KW-1185">Reference proteome</keyword>
<feature type="signal peptide" evidence="4">
    <location>
        <begin position="1"/>
        <end position="21"/>
    </location>
</feature>
<evidence type="ECO:0000256" key="3">
    <source>
        <dbReference type="ARBA" id="ARBA00022679"/>
    </source>
</evidence>
<dbReference type="PANTHER" id="PTHR48043:SF114">
    <property type="entry name" value="IP04436P-RELATED"/>
    <property type="match status" value="1"/>
</dbReference>
<feature type="chain" id="PRO_5007300088" evidence="4">
    <location>
        <begin position="22"/>
        <end position="282"/>
    </location>
</feature>
<name>A0A139WJ15_TRICA</name>
<keyword evidence="3" id="KW-0808">Transferase</keyword>
<dbReference type="OMA" id="XFSGTKP"/>
<comment type="similarity">
    <text evidence="1">Belongs to the UDP-glycosyltransferase family.</text>
</comment>
<dbReference type="Gene3D" id="3.40.50.2000">
    <property type="entry name" value="Glycogen Phosphorylase B"/>
    <property type="match status" value="1"/>
</dbReference>
<evidence type="ECO:0000313" key="6">
    <source>
        <dbReference type="Proteomes" id="UP000007266"/>
    </source>
</evidence>
<evidence type="ECO:0000256" key="2">
    <source>
        <dbReference type="ARBA" id="ARBA00022676"/>
    </source>
</evidence>
<keyword evidence="4" id="KW-0732">Signal</keyword>
<organism evidence="5 6">
    <name type="scientific">Tribolium castaneum</name>
    <name type="common">Red flour beetle</name>
    <dbReference type="NCBI Taxonomy" id="7070"/>
    <lineage>
        <taxon>Eukaryota</taxon>
        <taxon>Metazoa</taxon>
        <taxon>Ecdysozoa</taxon>
        <taxon>Arthropoda</taxon>
        <taxon>Hexapoda</taxon>
        <taxon>Insecta</taxon>
        <taxon>Pterygota</taxon>
        <taxon>Neoptera</taxon>
        <taxon>Endopterygota</taxon>
        <taxon>Coleoptera</taxon>
        <taxon>Polyphaga</taxon>
        <taxon>Cucujiformia</taxon>
        <taxon>Tenebrionidae</taxon>
        <taxon>Tenebrionidae incertae sedis</taxon>
        <taxon>Tribolium</taxon>
    </lineage>
</organism>
<sequence>MPARIAPSLPILLLFLTLGHSYRILGLFPHPAKSHVNVFYPLMKGLALKGHDVTFVSHYKFNDNIPTLKEMQIVNPGADLVNAIDMSQLLGNRLQMYLNNVLLAYWAVNTCHDGLSTPVFQELLNSDESYDLVIMEFFNTDCYAPFAYKFKAHLIGLSSCTIMHWTNERFANIYNPSYIPITHMDYSDRMNFFERVENTALGVLHEILYNYILRFNDERIARMYFKEDFPSLTKIVHNASVFLVNTHFSLNLPKPAVPAVIDIGGIHIGNVKKVPQVGISQF</sequence>
<dbReference type="InterPro" id="IPR002213">
    <property type="entry name" value="UDP_glucos_trans"/>
</dbReference>
<evidence type="ECO:0000256" key="1">
    <source>
        <dbReference type="ARBA" id="ARBA00009995"/>
    </source>
</evidence>
<dbReference type="AlphaFoldDB" id="A0A139WJ15"/>
<dbReference type="SUPFAM" id="SSF53756">
    <property type="entry name" value="UDP-Glycosyltransferase/glycogen phosphorylase"/>
    <property type="match status" value="1"/>
</dbReference>
<dbReference type="PANTHER" id="PTHR48043">
    <property type="entry name" value="EG:EG0003.4 PROTEIN-RELATED"/>
    <property type="match status" value="1"/>
</dbReference>
<dbReference type="GO" id="GO:0008194">
    <property type="term" value="F:UDP-glycosyltransferase activity"/>
    <property type="evidence" value="ECO:0007669"/>
    <property type="project" value="InterPro"/>
</dbReference>
<dbReference type="InParanoid" id="A0A139WJ15"/>
<evidence type="ECO:0000313" key="5">
    <source>
        <dbReference type="EMBL" id="KYB27855.1"/>
    </source>
</evidence>
<dbReference type="EMBL" id="KQ971338">
    <property type="protein sequence ID" value="KYB27855.1"/>
    <property type="molecule type" value="Genomic_DNA"/>
</dbReference>
<evidence type="ECO:0000256" key="4">
    <source>
        <dbReference type="SAM" id="SignalP"/>
    </source>
</evidence>
<protein>
    <submittedName>
        <fullName evidence="5">UDP-glucuronosyltransferase 2A3-like Protein</fullName>
    </submittedName>
</protein>
<dbReference type="Pfam" id="PF00201">
    <property type="entry name" value="UDPGT"/>
    <property type="match status" value="1"/>
</dbReference>